<gene>
    <name evidence="2" type="ORF">WKW82_32650</name>
</gene>
<proteinExistence type="predicted"/>
<comment type="caution">
    <text evidence="2">The sequence shown here is derived from an EMBL/GenBank/DDBJ whole genome shotgun (WGS) entry which is preliminary data.</text>
</comment>
<evidence type="ECO:0000313" key="3">
    <source>
        <dbReference type="Proteomes" id="UP001385892"/>
    </source>
</evidence>
<protein>
    <submittedName>
        <fullName evidence="2">Helix-turn-helix transcriptional regulator</fullName>
    </submittedName>
</protein>
<feature type="domain" description="HTH cro/C1-type" evidence="1">
    <location>
        <begin position="49"/>
        <end position="81"/>
    </location>
</feature>
<accession>A0ABU8WV58</accession>
<reference evidence="2 3" key="1">
    <citation type="submission" date="2024-03" db="EMBL/GenBank/DDBJ databases">
        <title>Novel species of the genus Variovorax.</title>
        <authorList>
            <person name="Liu Q."/>
            <person name="Xin Y.-H."/>
        </authorList>
    </citation>
    <scope>NUCLEOTIDE SEQUENCE [LARGE SCALE GENOMIC DNA]</scope>
    <source>
        <strain evidence="2 3">KACC 18900</strain>
    </source>
</reference>
<sequence>MAFQRQWLKAFLIVFKSGKSHKMRNTMPARAPKPKADAADALGTLGAHIRQRRKALRISAVTASEAAGLSRVTLHRIERGEPSVTMGAYANAMAALGLKMRVVDGEEGAPVQAAAPGEARSRKVRRIQLVDYPQLKQLAWHVPGATELTPEEALGLYERNWRHVDPAQLQANERALIDSLVRTVGKGQLLV</sequence>
<keyword evidence="3" id="KW-1185">Reference proteome</keyword>
<evidence type="ECO:0000259" key="1">
    <source>
        <dbReference type="PROSITE" id="PS50943"/>
    </source>
</evidence>
<organism evidence="2 3">
    <name type="scientific">Variovorax rhizosphaerae</name>
    <dbReference type="NCBI Taxonomy" id="1836200"/>
    <lineage>
        <taxon>Bacteria</taxon>
        <taxon>Pseudomonadati</taxon>
        <taxon>Pseudomonadota</taxon>
        <taxon>Betaproteobacteria</taxon>
        <taxon>Burkholderiales</taxon>
        <taxon>Comamonadaceae</taxon>
        <taxon>Variovorax</taxon>
    </lineage>
</organism>
<dbReference type="InterPro" id="IPR001387">
    <property type="entry name" value="Cro/C1-type_HTH"/>
</dbReference>
<dbReference type="SUPFAM" id="SSF47413">
    <property type="entry name" value="lambda repressor-like DNA-binding domains"/>
    <property type="match status" value="1"/>
</dbReference>
<dbReference type="CDD" id="cd00093">
    <property type="entry name" value="HTH_XRE"/>
    <property type="match status" value="1"/>
</dbReference>
<dbReference type="Proteomes" id="UP001385892">
    <property type="component" value="Unassembled WGS sequence"/>
</dbReference>
<dbReference type="SMART" id="SM00530">
    <property type="entry name" value="HTH_XRE"/>
    <property type="match status" value="1"/>
</dbReference>
<evidence type="ECO:0000313" key="2">
    <source>
        <dbReference type="EMBL" id="MEJ8851427.1"/>
    </source>
</evidence>
<dbReference type="RefSeq" id="WP_340347059.1">
    <property type="nucleotide sequence ID" value="NZ_JBBKZT010000022.1"/>
</dbReference>
<dbReference type="Pfam" id="PF13560">
    <property type="entry name" value="HTH_31"/>
    <property type="match status" value="1"/>
</dbReference>
<name>A0ABU8WV58_9BURK</name>
<dbReference type="EMBL" id="JBBKZT010000022">
    <property type="protein sequence ID" value="MEJ8851427.1"/>
    <property type="molecule type" value="Genomic_DNA"/>
</dbReference>
<dbReference type="PROSITE" id="PS50943">
    <property type="entry name" value="HTH_CROC1"/>
    <property type="match status" value="1"/>
</dbReference>
<dbReference type="Gene3D" id="1.10.260.40">
    <property type="entry name" value="lambda repressor-like DNA-binding domains"/>
    <property type="match status" value="1"/>
</dbReference>
<dbReference type="InterPro" id="IPR010982">
    <property type="entry name" value="Lambda_DNA-bd_dom_sf"/>
</dbReference>